<protein>
    <submittedName>
        <fullName evidence="2">Uncharacterized protein</fullName>
    </submittedName>
</protein>
<reference evidence="2" key="1">
    <citation type="submission" date="2021-03" db="EMBL/GenBank/DDBJ databases">
        <title>Revisited historic fungal species revealed as producer of novel bioactive compounds through whole genome sequencing and comparative genomics.</title>
        <authorList>
            <person name="Vignolle G.A."/>
            <person name="Hochenegger N."/>
            <person name="Mach R.L."/>
            <person name="Mach-Aigner A.R."/>
            <person name="Javad Rahimi M."/>
            <person name="Salim K.A."/>
            <person name="Chan C.M."/>
            <person name="Lim L.B.L."/>
            <person name="Cai F."/>
            <person name="Druzhinina I.S."/>
            <person name="U'Ren J.M."/>
            <person name="Derntl C."/>
        </authorList>
    </citation>
    <scope>NUCLEOTIDE SEQUENCE</scope>
    <source>
        <strain evidence="2">TUCIM 5799</strain>
    </source>
</reference>
<keyword evidence="3" id="KW-1185">Reference proteome</keyword>
<organism evidence="2 3">
    <name type="scientific">Neoarthrinium moseri</name>
    <dbReference type="NCBI Taxonomy" id="1658444"/>
    <lineage>
        <taxon>Eukaryota</taxon>
        <taxon>Fungi</taxon>
        <taxon>Dikarya</taxon>
        <taxon>Ascomycota</taxon>
        <taxon>Pezizomycotina</taxon>
        <taxon>Sordariomycetes</taxon>
        <taxon>Xylariomycetidae</taxon>
        <taxon>Amphisphaeriales</taxon>
        <taxon>Apiosporaceae</taxon>
        <taxon>Neoarthrinium</taxon>
    </lineage>
</organism>
<proteinExistence type="predicted"/>
<feature type="region of interest" description="Disordered" evidence="1">
    <location>
        <begin position="264"/>
        <end position="311"/>
    </location>
</feature>
<evidence type="ECO:0000256" key="1">
    <source>
        <dbReference type="SAM" id="MobiDB-lite"/>
    </source>
</evidence>
<feature type="compositionally biased region" description="Basic and acidic residues" evidence="1">
    <location>
        <begin position="171"/>
        <end position="183"/>
    </location>
</feature>
<dbReference type="Proteomes" id="UP000829685">
    <property type="component" value="Unassembled WGS sequence"/>
</dbReference>
<feature type="region of interest" description="Disordered" evidence="1">
    <location>
        <begin position="232"/>
        <end position="251"/>
    </location>
</feature>
<feature type="compositionally biased region" description="Basic and acidic residues" evidence="1">
    <location>
        <begin position="360"/>
        <end position="399"/>
    </location>
</feature>
<comment type="caution">
    <text evidence="2">The sequence shown here is derived from an EMBL/GenBank/DDBJ whole genome shotgun (WGS) entry which is preliminary data.</text>
</comment>
<feature type="region of interest" description="Disordered" evidence="1">
    <location>
        <begin position="1"/>
        <end position="219"/>
    </location>
</feature>
<feature type="region of interest" description="Disordered" evidence="1">
    <location>
        <begin position="353"/>
        <end position="439"/>
    </location>
</feature>
<evidence type="ECO:0000313" key="3">
    <source>
        <dbReference type="Proteomes" id="UP000829685"/>
    </source>
</evidence>
<feature type="compositionally biased region" description="Low complexity" evidence="1">
    <location>
        <begin position="94"/>
        <end position="106"/>
    </location>
</feature>
<dbReference type="EMBL" id="JAFIMR010000052">
    <property type="protein sequence ID" value="KAI1854971.1"/>
    <property type="molecule type" value="Genomic_DNA"/>
</dbReference>
<evidence type="ECO:0000313" key="2">
    <source>
        <dbReference type="EMBL" id="KAI1854971.1"/>
    </source>
</evidence>
<feature type="compositionally biased region" description="Basic residues" evidence="1">
    <location>
        <begin position="119"/>
        <end position="131"/>
    </location>
</feature>
<name>A0A9P9WAK8_9PEZI</name>
<dbReference type="AlphaFoldDB" id="A0A9P9WAK8"/>
<feature type="compositionally biased region" description="Basic and acidic residues" evidence="1">
    <location>
        <begin position="206"/>
        <end position="218"/>
    </location>
</feature>
<sequence length="439" mass="48243">MAATHRILGLNEEPKRSSPPPAEGKETREGGEHGHGLRLIFDRFRKTKTRRRLAEGARLSSSHPISPMSPLKSRASRPQKLDTAAGASARRAPDTSAASPTETTTPRNAQPNIFSRMLRNARSKKNLKQSRSRPAQSAKAPGRSADLENGGSGQASRPAQGLALRPAASHEPGESLPRAESKAATRHSHVPAHETPVFAPVLTLDHTQHTLDSGEPKTRQLSAVTQASSLDVEHTGYQPLGVPNRISRDDRPLSALTTDTLNYNASHESIGTREAAVNKLQPPPSPLPTRDQHSDTLPPAEDPSHTHEEPSDFQQFVQQAGDGDRQEREVMWNAITNRPGKKKVVLDHPDLAFMNPGSLERSDTFGRSKRDKQGSKTKESSWRRASYRSDHKRDDERRRLSVAGDAHNANPSPDTAGMDYRTRPNATRRLSDFLRPSRA</sequence>
<feature type="compositionally biased region" description="Basic and acidic residues" evidence="1">
    <location>
        <begin position="23"/>
        <end position="44"/>
    </location>
</feature>
<accession>A0A9P9WAK8</accession>
<gene>
    <name evidence="2" type="ORF">JX265_012326</name>
</gene>